<dbReference type="EMBL" id="BAABME010008426">
    <property type="protein sequence ID" value="GAA0173056.1"/>
    <property type="molecule type" value="Genomic_DNA"/>
</dbReference>
<dbReference type="AlphaFoldDB" id="A0AAV3RCJ2"/>
<sequence>MARTKCTTRRASPPCKRAKSAGGVKFSSPSYFPPAFPSSVRPSVGLLPPTRQLGCGYRYSSAFCFKLLFLLNPSLPDDTDPPPPFPPLGHLYFTASSKWSFYPLPDPGPDRGAGPRANQGGSTGARAAGSPPPTQQPPLGYGLAGARTEEGLGREGYHGPSRPCCSSGEGGPAARLLPGQAPEMPPYWCCCPIGLCSVFSGS</sequence>
<accession>A0AAV3RCJ2</accession>
<proteinExistence type="predicted"/>
<dbReference type="Proteomes" id="UP001454036">
    <property type="component" value="Unassembled WGS sequence"/>
</dbReference>
<organism evidence="2 3">
    <name type="scientific">Lithospermum erythrorhizon</name>
    <name type="common">Purple gromwell</name>
    <name type="synonym">Lithospermum officinale var. erythrorhizon</name>
    <dbReference type="NCBI Taxonomy" id="34254"/>
    <lineage>
        <taxon>Eukaryota</taxon>
        <taxon>Viridiplantae</taxon>
        <taxon>Streptophyta</taxon>
        <taxon>Embryophyta</taxon>
        <taxon>Tracheophyta</taxon>
        <taxon>Spermatophyta</taxon>
        <taxon>Magnoliopsida</taxon>
        <taxon>eudicotyledons</taxon>
        <taxon>Gunneridae</taxon>
        <taxon>Pentapetalae</taxon>
        <taxon>asterids</taxon>
        <taxon>lamiids</taxon>
        <taxon>Boraginales</taxon>
        <taxon>Boraginaceae</taxon>
        <taxon>Boraginoideae</taxon>
        <taxon>Lithospermeae</taxon>
        <taxon>Lithospermum</taxon>
    </lineage>
</organism>
<evidence type="ECO:0000313" key="3">
    <source>
        <dbReference type="Proteomes" id="UP001454036"/>
    </source>
</evidence>
<reference evidence="2 3" key="1">
    <citation type="submission" date="2024-01" db="EMBL/GenBank/DDBJ databases">
        <title>The complete chloroplast genome sequence of Lithospermum erythrorhizon: insights into the phylogenetic relationship among Boraginaceae species and the maternal lineages of purple gromwells.</title>
        <authorList>
            <person name="Okada T."/>
            <person name="Watanabe K."/>
        </authorList>
    </citation>
    <scope>NUCLEOTIDE SEQUENCE [LARGE SCALE GENOMIC DNA]</scope>
</reference>
<gene>
    <name evidence="2" type="ORF">LIER_26753</name>
</gene>
<evidence type="ECO:0000313" key="2">
    <source>
        <dbReference type="EMBL" id="GAA0173056.1"/>
    </source>
</evidence>
<feature type="region of interest" description="Disordered" evidence="1">
    <location>
        <begin position="1"/>
        <end position="22"/>
    </location>
</feature>
<feature type="region of interest" description="Disordered" evidence="1">
    <location>
        <begin position="104"/>
        <end position="145"/>
    </location>
</feature>
<comment type="caution">
    <text evidence="2">The sequence shown here is derived from an EMBL/GenBank/DDBJ whole genome shotgun (WGS) entry which is preliminary data.</text>
</comment>
<evidence type="ECO:0000256" key="1">
    <source>
        <dbReference type="SAM" id="MobiDB-lite"/>
    </source>
</evidence>
<protein>
    <submittedName>
        <fullName evidence="2">Uncharacterized protein</fullName>
    </submittedName>
</protein>
<name>A0AAV3RCJ2_LITER</name>
<keyword evidence="3" id="KW-1185">Reference proteome</keyword>